<evidence type="ECO:0000313" key="2">
    <source>
        <dbReference type="EMBL" id="TEB40070.1"/>
    </source>
</evidence>
<reference evidence="2 3" key="1">
    <citation type="journal article" date="2019" name="Nat. Ecol. Evol.">
        <title>Megaphylogeny resolves global patterns of mushroom evolution.</title>
        <authorList>
            <person name="Varga T."/>
            <person name="Krizsan K."/>
            <person name="Foldi C."/>
            <person name="Dima B."/>
            <person name="Sanchez-Garcia M."/>
            <person name="Sanchez-Ramirez S."/>
            <person name="Szollosi G.J."/>
            <person name="Szarkandi J.G."/>
            <person name="Papp V."/>
            <person name="Albert L."/>
            <person name="Andreopoulos W."/>
            <person name="Angelini C."/>
            <person name="Antonin V."/>
            <person name="Barry K.W."/>
            <person name="Bougher N.L."/>
            <person name="Buchanan P."/>
            <person name="Buyck B."/>
            <person name="Bense V."/>
            <person name="Catcheside P."/>
            <person name="Chovatia M."/>
            <person name="Cooper J."/>
            <person name="Damon W."/>
            <person name="Desjardin D."/>
            <person name="Finy P."/>
            <person name="Geml J."/>
            <person name="Haridas S."/>
            <person name="Hughes K."/>
            <person name="Justo A."/>
            <person name="Karasinski D."/>
            <person name="Kautmanova I."/>
            <person name="Kiss B."/>
            <person name="Kocsube S."/>
            <person name="Kotiranta H."/>
            <person name="LaButti K.M."/>
            <person name="Lechner B.E."/>
            <person name="Liimatainen K."/>
            <person name="Lipzen A."/>
            <person name="Lukacs Z."/>
            <person name="Mihaltcheva S."/>
            <person name="Morgado L.N."/>
            <person name="Niskanen T."/>
            <person name="Noordeloos M.E."/>
            <person name="Ohm R.A."/>
            <person name="Ortiz-Santana B."/>
            <person name="Ovrebo C."/>
            <person name="Racz N."/>
            <person name="Riley R."/>
            <person name="Savchenko A."/>
            <person name="Shiryaev A."/>
            <person name="Soop K."/>
            <person name="Spirin V."/>
            <person name="Szebenyi C."/>
            <person name="Tomsovsky M."/>
            <person name="Tulloss R.E."/>
            <person name="Uehling J."/>
            <person name="Grigoriev I.V."/>
            <person name="Vagvolgyi C."/>
            <person name="Papp T."/>
            <person name="Martin F.M."/>
            <person name="Miettinen O."/>
            <person name="Hibbett D.S."/>
            <person name="Nagy L.G."/>
        </authorList>
    </citation>
    <scope>NUCLEOTIDE SEQUENCE [LARGE SCALE GENOMIC DNA]</scope>
    <source>
        <strain evidence="2 3">FP101781</strain>
    </source>
</reference>
<keyword evidence="3" id="KW-1185">Reference proteome</keyword>
<dbReference type="Proteomes" id="UP000298030">
    <property type="component" value="Unassembled WGS sequence"/>
</dbReference>
<comment type="caution">
    <text evidence="2">The sequence shown here is derived from an EMBL/GenBank/DDBJ whole genome shotgun (WGS) entry which is preliminary data.</text>
</comment>
<dbReference type="AlphaFoldDB" id="A0A4Y7U0W6"/>
<proteinExistence type="predicted"/>
<gene>
    <name evidence="2" type="ORF">FA13DRAFT_51514</name>
</gene>
<feature type="compositionally biased region" description="Basic and acidic residues" evidence="1">
    <location>
        <begin position="223"/>
        <end position="238"/>
    </location>
</feature>
<dbReference type="OrthoDB" id="10648448at2759"/>
<sequence>MKGAFRCLRRLSWHFDTTDVPTSLVVQFLEHTPTLRDLAVHGTTPALYRSSELFPPRFLTCLETLECPLDWAQVLVPGRPVGGLNIWAHRTQDIPKFLASTEAELDDLLRPLTMCPSLATLHLPHYPPLAPTELLMNYLAARFPLVHDLKIAAAGERVAFSNSFVCGLRGGPGMPEINSEEQVVEDGLLETLERDVREDVERILAAWPRARPKIQPPPHKRPHQDFRRGQHEARSDSSKRRKHRNVPLHASQLTLFRRPLECVNTRPRKKVL</sequence>
<accession>A0A4Y7U0W6</accession>
<evidence type="ECO:0000313" key="3">
    <source>
        <dbReference type="Proteomes" id="UP000298030"/>
    </source>
</evidence>
<feature type="region of interest" description="Disordered" evidence="1">
    <location>
        <begin position="208"/>
        <end position="250"/>
    </location>
</feature>
<dbReference type="EMBL" id="QPFP01000001">
    <property type="protein sequence ID" value="TEB40070.1"/>
    <property type="molecule type" value="Genomic_DNA"/>
</dbReference>
<protein>
    <submittedName>
        <fullName evidence="2">Uncharacterized protein</fullName>
    </submittedName>
</protein>
<evidence type="ECO:0000256" key="1">
    <source>
        <dbReference type="SAM" id="MobiDB-lite"/>
    </source>
</evidence>
<name>A0A4Y7U0W6_COPMI</name>
<organism evidence="2 3">
    <name type="scientific">Coprinellus micaceus</name>
    <name type="common">Glistening ink-cap mushroom</name>
    <name type="synonym">Coprinus micaceus</name>
    <dbReference type="NCBI Taxonomy" id="71717"/>
    <lineage>
        <taxon>Eukaryota</taxon>
        <taxon>Fungi</taxon>
        <taxon>Dikarya</taxon>
        <taxon>Basidiomycota</taxon>
        <taxon>Agaricomycotina</taxon>
        <taxon>Agaricomycetes</taxon>
        <taxon>Agaricomycetidae</taxon>
        <taxon>Agaricales</taxon>
        <taxon>Agaricineae</taxon>
        <taxon>Psathyrellaceae</taxon>
        <taxon>Coprinellus</taxon>
    </lineage>
</organism>